<proteinExistence type="inferred from homology"/>
<dbReference type="Gene3D" id="3.40.850.10">
    <property type="entry name" value="Kinesin motor domain"/>
    <property type="match status" value="1"/>
</dbReference>
<evidence type="ECO:0000256" key="4">
    <source>
        <dbReference type="ARBA" id="ARBA00039854"/>
    </source>
</evidence>
<evidence type="ECO:0000256" key="1">
    <source>
        <dbReference type="ARBA" id="ARBA00004218"/>
    </source>
</evidence>
<comment type="subcellular location">
    <subcellularLocation>
        <location evidence="1">Cytoplasmic vesicle</location>
        <location evidence="1">Secretory vesicle</location>
        <location evidence="1">Acrosome</location>
    </subcellularLocation>
</comment>
<evidence type="ECO:0000256" key="7">
    <source>
        <dbReference type="SAM" id="MobiDB-lite"/>
    </source>
</evidence>
<keyword evidence="3" id="KW-0968">Cytoplasmic vesicle</keyword>
<feature type="region of interest" description="Disordered" evidence="7">
    <location>
        <begin position="687"/>
        <end position="719"/>
    </location>
</feature>
<dbReference type="GO" id="GO:0007018">
    <property type="term" value="P:microtubule-based movement"/>
    <property type="evidence" value="ECO:0007669"/>
    <property type="project" value="InterPro"/>
</dbReference>
<feature type="compositionally biased region" description="Basic and acidic residues" evidence="7">
    <location>
        <begin position="435"/>
        <end position="446"/>
    </location>
</feature>
<dbReference type="SUPFAM" id="SSF52540">
    <property type="entry name" value="P-loop containing nucleoside triphosphate hydrolases"/>
    <property type="match status" value="1"/>
</dbReference>
<evidence type="ECO:0000259" key="8">
    <source>
        <dbReference type="PROSITE" id="PS50067"/>
    </source>
</evidence>
<gene>
    <name evidence="9" type="ORF">STCU_06032</name>
</gene>
<comment type="function">
    <text evidence="5">Assembles a suppression complex (suppresome) by tethering SIRT1 and MDM2 to regulate composite modifications of p53/TP53. Confers both deacetylation-mediated functional inactivation, by SIRT1, and ubiquitination-dependent degradation, by MDM2, of p53/TP53, promoting a proliferative and cell survival behaviors. May play a role in the regulation of spermatogenesis.</text>
</comment>
<dbReference type="InterPro" id="IPR027417">
    <property type="entry name" value="P-loop_NTPase"/>
</dbReference>
<keyword evidence="6" id="KW-0067">ATP-binding</keyword>
<dbReference type="Pfam" id="PF00225">
    <property type="entry name" value="Kinesin"/>
    <property type="match status" value="1"/>
</dbReference>
<keyword evidence="10" id="KW-1185">Reference proteome</keyword>
<dbReference type="InterPro" id="IPR003409">
    <property type="entry name" value="MORN"/>
</dbReference>
<comment type="caution">
    <text evidence="9">The sequence shown here is derived from an EMBL/GenBank/DDBJ whole genome shotgun (WGS) entry which is preliminary data.</text>
</comment>
<dbReference type="Proteomes" id="UP000015354">
    <property type="component" value="Unassembled WGS sequence"/>
</dbReference>
<feature type="region of interest" description="Disordered" evidence="7">
    <location>
        <begin position="431"/>
        <end position="470"/>
    </location>
</feature>
<dbReference type="OrthoDB" id="270720at2759"/>
<evidence type="ECO:0000256" key="5">
    <source>
        <dbReference type="ARBA" id="ARBA00045851"/>
    </source>
</evidence>
<dbReference type="SUPFAM" id="SSF82185">
    <property type="entry name" value="Histone H3 K4-specific methyltransferase SET7/9 N-terminal domain"/>
    <property type="match status" value="2"/>
</dbReference>
<evidence type="ECO:0000256" key="2">
    <source>
        <dbReference type="ARBA" id="ARBA00022737"/>
    </source>
</evidence>
<dbReference type="AlphaFoldDB" id="S9VUE0"/>
<protein>
    <recommendedName>
        <fullName evidence="4">MORN repeat-containing protein 3</fullName>
    </recommendedName>
</protein>
<dbReference type="EMBL" id="ATMH01006032">
    <property type="protein sequence ID" value="EPY26880.1"/>
    <property type="molecule type" value="Genomic_DNA"/>
</dbReference>
<dbReference type="PANTHER" id="PTHR46511">
    <property type="entry name" value="MORN REPEAT-CONTAINING PROTEIN 3"/>
    <property type="match status" value="1"/>
</dbReference>
<dbReference type="Pfam" id="PF02493">
    <property type="entry name" value="MORN"/>
    <property type="match status" value="5"/>
</dbReference>
<evidence type="ECO:0000256" key="3">
    <source>
        <dbReference type="ARBA" id="ARBA00023329"/>
    </source>
</evidence>
<sequence length="719" mass="81557">MASAYSEEVVHPPVVERLRTAIRQRPVADEDLSSIQVRLKTDGEKIVAFSPFSGNGLLYDYDYYFPPNARQTDLYLTIGREMVEAVMGGLSSNCVTFGAAETGKTHTLFGDPNEYGLIHDTVRELFARLEQQADSHEFVVTMRYWDMNKDGVSDNLVEDPEETSLNLAISRGTEPLRHSVFRDGFGRLYLSNLREVDITNFDDFEEYLNKGNEVRIRCGNSRMARWHGFVQLSVTTTDKAKGERCVLRNLTFVHMKGTDRVGEKGFSGDALRENSGINVSVTLLCAGVIHSLEYRDKRRDRVRTKEQLHDLIAKSESFFMECRFSQMMSQLVCGHEVSFVVGCIDPLSYSTTIGTLESLQLFRQLRCACLPVVTPSEKGRLLRKLRLLEGTFGGAEVLASVYNETSGRPRTEEEEALLELYGQIEGWQSQGNRQVEAERHEEELKQRSRARLTKDGSASTKENAPGTCATHGDRKKIYLNAAKTATYEGQWADGLFDGFGEHIQANYKYRGEFRRGKREGEGSLFIRKGDKDPYNRVYEGEWLNGMRDGRGTQWCASGEVYEGEFACDKRHGNGRLYCTNGDVVEGSFAEGLNDGWAVLRQENGDWFEGYWSRGMREGPGVWHYTKRRQCYRGEWSKNNPVMGTVEDDEEKVDNTCSGFIPRVSVLAYEKLLAKERDKLNERRRREYAAEGREWVDPVNGQTHKVAEPGVQSVSGLDVE</sequence>
<evidence type="ECO:0000313" key="9">
    <source>
        <dbReference type="EMBL" id="EPY26880.1"/>
    </source>
</evidence>
<dbReference type="PROSITE" id="PS50067">
    <property type="entry name" value="KINESIN_MOTOR_2"/>
    <property type="match status" value="1"/>
</dbReference>
<dbReference type="GO" id="GO:0005524">
    <property type="term" value="F:ATP binding"/>
    <property type="evidence" value="ECO:0007669"/>
    <property type="project" value="UniProtKB-UniRule"/>
</dbReference>
<accession>S9VUE0</accession>
<dbReference type="GO" id="GO:0003777">
    <property type="term" value="F:microtubule motor activity"/>
    <property type="evidence" value="ECO:0007669"/>
    <property type="project" value="InterPro"/>
</dbReference>
<dbReference type="GO" id="GO:0008017">
    <property type="term" value="F:microtubule binding"/>
    <property type="evidence" value="ECO:0007669"/>
    <property type="project" value="InterPro"/>
</dbReference>
<dbReference type="InterPro" id="IPR036961">
    <property type="entry name" value="Kinesin_motor_dom_sf"/>
</dbReference>
<organism evidence="9 10">
    <name type="scientific">Strigomonas culicis</name>
    <dbReference type="NCBI Taxonomy" id="28005"/>
    <lineage>
        <taxon>Eukaryota</taxon>
        <taxon>Discoba</taxon>
        <taxon>Euglenozoa</taxon>
        <taxon>Kinetoplastea</taxon>
        <taxon>Metakinetoplastina</taxon>
        <taxon>Trypanosomatida</taxon>
        <taxon>Trypanosomatidae</taxon>
        <taxon>Strigomonadinae</taxon>
        <taxon>Strigomonas</taxon>
    </lineage>
</organism>
<evidence type="ECO:0000313" key="10">
    <source>
        <dbReference type="Proteomes" id="UP000015354"/>
    </source>
</evidence>
<feature type="binding site" evidence="6">
    <location>
        <begin position="98"/>
        <end position="105"/>
    </location>
    <ligand>
        <name>ATP</name>
        <dbReference type="ChEBI" id="CHEBI:30616"/>
    </ligand>
</feature>
<feature type="domain" description="Kinesin motor" evidence="8">
    <location>
        <begin position="17"/>
        <end position="280"/>
    </location>
</feature>
<name>S9VUE0_9TRYP</name>
<dbReference type="InterPro" id="IPR001752">
    <property type="entry name" value="Kinesin_motor_dom"/>
</dbReference>
<dbReference type="SMART" id="SM00698">
    <property type="entry name" value="MORN"/>
    <property type="match status" value="5"/>
</dbReference>
<dbReference type="FunFam" id="2.20.110.10:FF:000002">
    <property type="entry name" value="Phosphatidylinositol 4-phosphate 5-kinase 8"/>
    <property type="match status" value="1"/>
</dbReference>
<evidence type="ECO:0000256" key="6">
    <source>
        <dbReference type="PROSITE-ProRule" id="PRU00283"/>
    </source>
</evidence>
<dbReference type="InterPro" id="IPR052472">
    <property type="entry name" value="MORN3"/>
</dbReference>
<keyword evidence="2" id="KW-0677">Repeat</keyword>
<reference evidence="9 10" key="1">
    <citation type="journal article" date="2013" name="PLoS ONE">
        <title>Predicting the Proteins of Angomonas deanei, Strigomonas culicis and Their Respective Endosymbionts Reveals New Aspects of the Trypanosomatidae Family.</title>
        <authorList>
            <person name="Motta M.C."/>
            <person name="Martins A.C."/>
            <person name="de Souza S.S."/>
            <person name="Catta-Preta C.M."/>
            <person name="Silva R."/>
            <person name="Klein C.C."/>
            <person name="de Almeida L.G."/>
            <person name="de Lima Cunha O."/>
            <person name="Ciapina L.P."/>
            <person name="Brocchi M."/>
            <person name="Colabardini A.C."/>
            <person name="de Araujo Lima B."/>
            <person name="Machado C.R."/>
            <person name="de Almeida Soares C.M."/>
            <person name="Probst C.M."/>
            <person name="de Menezes C.B."/>
            <person name="Thompson C.E."/>
            <person name="Bartholomeu D.C."/>
            <person name="Gradia D.F."/>
            <person name="Pavoni D.P."/>
            <person name="Grisard E.C."/>
            <person name="Fantinatti-Garboggini F."/>
            <person name="Marchini F.K."/>
            <person name="Rodrigues-Luiz G.F."/>
            <person name="Wagner G."/>
            <person name="Goldman G.H."/>
            <person name="Fietto J.L."/>
            <person name="Elias M.C."/>
            <person name="Goldman M.H."/>
            <person name="Sagot M.F."/>
            <person name="Pereira M."/>
            <person name="Stoco P.H."/>
            <person name="de Mendonca-Neto R.P."/>
            <person name="Teixeira S.M."/>
            <person name="Maciel T.E."/>
            <person name="de Oliveira Mendes T.A."/>
            <person name="Urmenyi T.P."/>
            <person name="de Souza W."/>
            <person name="Schenkman S."/>
            <person name="de Vasconcelos A.T."/>
        </authorList>
    </citation>
    <scope>NUCLEOTIDE SEQUENCE [LARGE SCALE GENOMIC DNA]</scope>
</reference>
<dbReference type="GO" id="GO:0001669">
    <property type="term" value="C:acrosomal vesicle"/>
    <property type="evidence" value="ECO:0007669"/>
    <property type="project" value="UniProtKB-SubCell"/>
</dbReference>
<dbReference type="Gene3D" id="2.20.110.10">
    <property type="entry name" value="Histone H3 K4-specific methyltransferase SET7/9 N-terminal domain"/>
    <property type="match status" value="2"/>
</dbReference>
<dbReference type="PANTHER" id="PTHR46511:SF1">
    <property type="entry name" value="MORN REPEAT-CONTAINING PROTEIN 3"/>
    <property type="match status" value="1"/>
</dbReference>
<dbReference type="SMART" id="SM00129">
    <property type="entry name" value="KISc"/>
    <property type="match status" value="1"/>
</dbReference>
<comment type="similarity">
    <text evidence="6">Belongs to the TRAFAC class myosin-kinesin ATPase superfamily. Kinesin family.</text>
</comment>
<keyword evidence="6" id="KW-0547">Nucleotide-binding</keyword>
<keyword evidence="6" id="KW-0505">Motor protein</keyword>